<dbReference type="EMBL" id="JAHLQT010005701">
    <property type="protein sequence ID" value="KAG7175527.1"/>
    <property type="molecule type" value="Genomic_DNA"/>
</dbReference>
<dbReference type="PANTHER" id="PTHR43142">
    <property type="entry name" value="CARBOXYLIC ESTER HYDROLASE"/>
    <property type="match status" value="1"/>
</dbReference>
<comment type="similarity">
    <text evidence="1">Belongs to the type-B carboxylesterase/lipase family.</text>
</comment>
<keyword evidence="3" id="KW-0378">Hydrolase</keyword>
<dbReference type="InterPro" id="IPR029058">
    <property type="entry name" value="AB_hydrolase_fold"/>
</dbReference>
<name>A0A8J5N9H0_HOMAM</name>
<comment type="caution">
    <text evidence="7">The sequence shown here is derived from an EMBL/GenBank/DDBJ whole genome shotgun (WGS) entry which is preliminary data.</text>
</comment>
<dbReference type="PANTHER" id="PTHR43142:SF1">
    <property type="entry name" value="CARBOXYLIC ESTER HYDROLASE"/>
    <property type="match status" value="1"/>
</dbReference>
<dbReference type="Proteomes" id="UP000747542">
    <property type="component" value="Unassembled WGS sequence"/>
</dbReference>
<dbReference type="AlphaFoldDB" id="A0A8J5N9H0"/>
<keyword evidence="2" id="KW-0719">Serine esterase</keyword>
<keyword evidence="4" id="KW-0325">Glycoprotein</keyword>
<keyword evidence="8" id="KW-1185">Reference proteome</keyword>
<gene>
    <name evidence="7" type="ORF">Hamer_G022064</name>
</gene>
<evidence type="ECO:0000313" key="8">
    <source>
        <dbReference type="Proteomes" id="UP000747542"/>
    </source>
</evidence>
<protein>
    <submittedName>
        <fullName evidence="7">Venom carboxylesterase-6-like 12</fullName>
    </submittedName>
</protein>
<evidence type="ECO:0000259" key="6">
    <source>
        <dbReference type="Pfam" id="PF00135"/>
    </source>
</evidence>
<keyword evidence="5" id="KW-0732">Signal</keyword>
<evidence type="ECO:0000256" key="1">
    <source>
        <dbReference type="ARBA" id="ARBA00005964"/>
    </source>
</evidence>
<organism evidence="7 8">
    <name type="scientific">Homarus americanus</name>
    <name type="common">American lobster</name>
    <dbReference type="NCBI Taxonomy" id="6706"/>
    <lineage>
        <taxon>Eukaryota</taxon>
        <taxon>Metazoa</taxon>
        <taxon>Ecdysozoa</taxon>
        <taxon>Arthropoda</taxon>
        <taxon>Crustacea</taxon>
        <taxon>Multicrustacea</taxon>
        <taxon>Malacostraca</taxon>
        <taxon>Eumalacostraca</taxon>
        <taxon>Eucarida</taxon>
        <taxon>Decapoda</taxon>
        <taxon>Pleocyemata</taxon>
        <taxon>Astacidea</taxon>
        <taxon>Nephropoidea</taxon>
        <taxon>Nephropidae</taxon>
        <taxon>Homarus</taxon>
    </lineage>
</organism>
<feature type="domain" description="Carboxylesterase type B" evidence="6">
    <location>
        <begin position="33"/>
        <end position="196"/>
    </location>
</feature>
<dbReference type="Gene3D" id="3.40.50.1820">
    <property type="entry name" value="alpha/beta hydrolase"/>
    <property type="match status" value="2"/>
</dbReference>
<dbReference type="SUPFAM" id="SSF53474">
    <property type="entry name" value="alpha/beta-Hydrolases"/>
    <property type="match status" value="2"/>
</dbReference>
<evidence type="ECO:0000256" key="3">
    <source>
        <dbReference type="ARBA" id="ARBA00022801"/>
    </source>
</evidence>
<evidence type="ECO:0000256" key="4">
    <source>
        <dbReference type="ARBA" id="ARBA00023180"/>
    </source>
</evidence>
<feature type="chain" id="PRO_5035213443" evidence="5">
    <location>
        <begin position="22"/>
        <end position="781"/>
    </location>
</feature>
<dbReference type="GO" id="GO:0052689">
    <property type="term" value="F:carboxylic ester hydrolase activity"/>
    <property type="evidence" value="ECO:0007669"/>
    <property type="project" value="UniProtKB-KW"/>
</dbReference>
<dbReference type="PROSITE" id="PS00941">
    <property type="entry name" value="CARBOXYLESTERASE_B_2"/>
    <property type="match status" value="1"/>
</dbReference>
<evidence type="ECO:0000256" key="2">
    <source>
        <dbReference type="ARBA" id="ARBA00022487"/>
    </source>
</evidence>
<dbReference type="Pfam" id="PF00135">
    <property type="entry name" value="COesterase"/>
    <property type="match status" value="2"/>
</dbReference>
<evidence type="ECO:0000313" key="7">
    <source>
        <dbReference type="EMBL" id="KAG7175527.1"/>
    </source>
</evidence>
<sequence length="781" mass="86213">MWTGIVVRVVMVALVTVEVKAATKTRPLESTVRVQLTQGVITGSREEATEGRYFYNFKGIPYAQPPVGSLRFKDPVAAGGWSQPRDGSISPPFCPQASFTASVQGKKEVLGSEDCLYLNVYTPTPRASGLPVMVWFHGGEFRSGGSGYYPSLPLLTKDIVLVVVQYRLGVLGFLSTEDLVLPGNLGLKDQLLALRWEFGMTQYLIAIVGVLLVTVKAYGSAQPPEATVEVQLKQGNIIGFREEAGEGRYFYSFKSIPYAQPPVGDLRFKDPIPAGGWTEPRNGSLPLPACPQSLGLGLGNEENVTGSEDCLYLTVYTPSPHASGLPVMVWFHGGGFNSGSGELYTPFPLLTRDIVLVIVQYRLGTLVLPGNLGLKDQTLALRWVQDNVQDLGGDPTTVTIFGESSGGGSAHLQMLTPYARGLFNRAILQSGSALSPWAVSEGHRQVAIKVGNIFNCSDSSPSSTALDSTQLLACLQRIPFEKLVPVANTFRVWYVQPLVMTPRVDGDYLPDHPATLIKTGRFNKVDLISGHTQHEGAMFAALIKTGLKKEAEKLEREFTTAGPASLYYGAWEESPVYMARRAYYHYLGETKLSGEKIEEINQMITDGIVRVPQEESAQLHTTWSKPHSVFKYELQHRAQYSISDLANATTAIPKHWVSHGDDLLYIFNITINNITMSLGRPADLFLRDVMLTLWTNFAATGNPTPDGSLGFRWWPTTQSRQWYLALTTSPTMRDDLPDKLPSIISDFFDKVDYKYKFMIILDRLLLDYEKISLSQQVVLVV</sequence>
<reference evidence="7" key="1">
    <citation type="journal article" date="2021" name="Sci. Adv.">
        <title>The American lobster genome reveals insights on longevity, neural, and immune adaptations.</title>
        <authorList>
            <person name="Polinski J.M."/>
            <person name="Zimin A.V."/>
            <person name="Clark K.F."/>
            <person name="Kohn A.B."/>
            <person name="Sadowski N."/>
            <person name="Timp W."/>
            <person name="Ptitsyn A."/>
            <person name="Khanna P."/>
            <person name="Romanova D.Y."/>
            <person name="Williams P."/>
            <person name="Greenwood S.J."/>
            <person name="Moroz L.L."/>
            <person name="Walt D.R."/>
            <person name="Bodnar A.G."/>
        </authorList>
    </citation>
    <scope>NUCLEOTIDE SEQUENCE</scope>
    <source>
        <strain evidence="7">GMGI-L3</strain>
    </source>
</reference>
<feature type="domain" description="Carboxylesterase type B" evidence="6">
    <location>
        <begin position="229"/>
        <end position="735"/>
    </location>
</feature>
<feature type="signal peptide" evidence="5">
    <location>
        <begin position="1"/>
        <end position="21"/>
    </location>
</feature>
<dbReference type="InterPro" id="IPR019819">
    <property type="entry name" value="Carboxylesterase_B_CS"/>
</dbReference>
<dbReference type="InterPro" id="IPR002018">
    <property type="entry name" value="CarbesteraseB"/>
</dbReference>
<evidence type="ECO:0000256" key="5">
    <source>
        <dbReference type="SAM" id="SignalP"/>
    </source>
</evidence>
<proteinExistence type="inferred from homology"/>
<feature type="non-terminal residue" evidence="7">
    <location>
        <position position="1"/>
    </location>
</feature>
<accession>A0A8J5N9H0</accession>